<evidence type="ECO:0000256" key="3">
    <source>
        <dbReference type="SAM" id="Phobius"/>
    </source>
</evidence>
<accession>A0AAV1TV54</accession>
<sequence>MQIPTSMPKSSNDRGMKEAASKKVDEMLTEAEQMRDRKDLGDQGRRTLEQIQEDARNLGEYARGKMDHMNEVMREAAASARESAGLPDSAPVPTDAMSEKVMDSLKTASEKLSAEISDLGERVESVRARVAHQVHAAGGKAKDTVNAASDKAKDTVYAASDKAKDTMHAAGDKAKDTWIQSSEAAKNVGEREYCLPLPTDRICARHVAMVGLPLLALFLLMMMRRRYPKKWQASVDKMRTPGKSLAREMPSSDHIKSKLEGVADTLEEKIEYGKQRGSAVVDQVRSKYGQVENKKEQ</sequence>
<feature type="region of interest" description="Disordered" evidence="2">
    <location>
        <begin position="1"/>
        <end position="45"/>
    </location>
</feature>
<feature type="coiled-coil region" evidence="1">
    <location>
        <begin position="102"/>
        <end position="129"/>
    </location>
</feature>
<comment type="caution">
    <text evidence="4">The sequence shown here is derived from an EMBL/GenBank/DDBJ whole genome shotgun (WGS) entry which is preliminary data.</text>
</comment>
<dbReference type="Proteomes" id="UP001162060">
    <property type="component" value="Unassembled WGS sequence"/>
</dbReference>
<keyword evidence="3" id="KW-0472">Membrane</keyword>
<name>A0AAV1TV54_9STRA</name>
<feature type="compositionally biased region" description="Low complexity" evidence="2">
    <location>
        <begin position="75"/>
        <end position="84"/>
    </location>
</feature>
<evidence type="ECO:0000256" key="2">
    <source>
        <dbReference type="SAM" id="MobiDB-lite"/>
    </source>
</evidence>
<keyword evidence="1" id="KW-0175">Coiled coil</keyword>
<keyword evidence="3" id="KW-0812">Transmembrane</keyword>
<dbReference type="EMBL" id="CAKLBY020000078">
    <property type="protein sequence ID" value="CAK7924899.1"/>
    <property type="molecule type" value="Genomic_DNA"/>
</dbReference>
<proteinExistence type="predicted"/>
<organism evidence="4 5">
    <name type="scientific">Peronospora matthiolae</name>
    <dbReference type="NCBI Taxonomy" id="2874970"/>
    <lineage>
        <taxon>Eukaryota</taxon>
        <taxon>Sar</taxon>
        <taxon>Stramenopiles</taxon>
        <taxon>Oomycota</taxon>
        <taxon>Peronosporomycetes</taxon>
        <taxon>Peronosporales</taxon>
        <taxon>Peronosporaceae</taxon>
        <taxon>Peronospora</taxon>
    </lineage>
</organism>
<protein>
    <recommendedName>
        <fullName evidence="6">Late embryogenesis abundant protein</fullName>
    </recommendedName>
</protein>
<evidence type="ECO:0000313" key="5">
    <source>
        <dbReference type="Proteomes" id="UP001162060"/>
    </source>
</evidence>
<feature type="region of interest" description="Disordered" evidence="2">
    <location>
        <begin position="75"/>
        <end position="95"/>
    </location>
</feature>
<reference evidence="4" key="1">
    <citation type="submission" date="2024-01" db="EMBL/GenBank/DDBJ databases">
        <authorList>
            <person name="Webb A."/>
        </authorList>
    </citation>
    <scope>NUCLEOTIDE SEQUENCE</scope>
    <source>
        <strain evidence="4">Pm1</strain>
    </source>
</reference>
<feature type="compositionally biased region" description="Basic and acidic residues" evidence="2">
    <location>
        <begin position="11"/>
        <end position="45"/>
    </location>
</feature>
<gene>
    <name evidence="4" type="ORF">PM001_LOCUS10049</name>
</gene>
<dbReference type="AlphaFoldDB" id="A0AAV1TV54"/>
<dbReference type="Gene3D" id="1.20.120.20">
    <property type="entry name" value="Apolipoprotein"/>
    <property type="match status" value="1"/>
</dbReference>
<evidence type="ECO:0000256" key="1">
    <source>
        <dbReference type="SAM" id="Coils"/>
    </source>
</evidence>
<feature type="compositionally biased region" description="Polar residues" evidence="2">
    <location>
        <begin position="1"/>
        <end position="10"/>
    </location>
</feature>
<feature type="transmembrane region" description="Helical" evidence="3">
    <location>
        <begin position="204"/>
        <end position="222"/>
    </location>
</feature>
<evidence type="ECO:0000313" key="4">
    <source>
        <dbReference type="EMBL" id="CAK7924899.1"/>
    </source>
</evidence>
<evidence type="ECO:0008006" key="6">
    <source>
        <dbReference type="Google" id="ProtNLM"/>
    </source>
</evidence>
<keyword evidence="3" id="KW-1133">Transmembrane helix</keyword>